<dbReference type="AlphaFoldDB" id="A0A7W5AVC5"/>
<sequence length="607" mass="64455">MNIGQVMRGMMGDAQSSDSKALELKVGQVVRGVIVSLSEDQQAVIQINGTQVRAKLETTLTPGQSTLLQVQPQSENGQLVMKTVDANMAQLTEESVKEWAKALALPDQQKWAGELIRDLKRDGMTLTKALSSQFQQAAEAKPPAADSKTWMQATAVAVKRGLPVTEATVGALRQALSGPPVHQLLQTLEQELGKWQGELEASGMSSDDSQGAGNPTDKTATKPALSTAQQAATRLQALLAEGADLMQADVLADDAPSSGVAQTSAAVVEEDVTATAGQSIKSVKQEAQEAPPKTLASDADSAEPTEHAEQTAGSKAQANMVGGLLKWLGVDHERLLAQSVLQDAQQNRPVEEGESVSVAPEGEAPEATQTTEGKPKEAFTAHGIERQGMPVMQDRLAVTGMTGQADLAGAAAKAQDLPNATDSMKSLLLTIASSDDVPAALKDSAQQLVQQITGQQLLLSPERNGSPFTHVTLFIPLKSPNGDQTASVHIQTRRGRKGELDADNCHLMFDLRMKSLGDTIVDVQVVDKIVSLKLWNDHPAIEELLESSRSEVTEALKQAGYQLLTLKATPMPDRLALSGQQETAAAAPSPVQSAYTSRPYKGVDYRI</sequence>
<dbReference type="Proteomes" id="UP000570361">
    <property type="component" value="Unassembled WGS sequence"/>
</dbReference>
<organism evidence="2 3">
    <name type="scientific">Paenibacillus phyllosphaerae</name>
    <dbReference type="NCBI Taxonomy" id="274593"/>
    <lineage>
        <taxon>Bacteria</taxon>
        <taxon>Bacillati</taxon>
        <taxon>Bacillota</taxon>
        <taxon>Bacilli</taxon>
        <taxon>Bacillales</taxon>
        <taxon>Paenibacillaceae</taxon>
        <taxon>Paenibacillus</taxon>
    </lineage>
</organism>
<keyword evidence="3" id="KW-1185">Reference proteome</keyword>
<evidence type="ECO:0000313" key="2">
    <source>
        <dbReference type="EMBL" id="MBB3109373.1"/>
    </source>
</evidence>
<name>A0A7W5AVC5_9BACL</name>
<evidence type="ECO:0000313" key="3">
    <source>
        <dbReference type="Proteomes" id="UP000570361"/>
    </source>
</evidence>
<comment type="caution">
    <text evidence="2">The sequence shown here is derived from an EMBL/GenBank/DDBJ whole genome shotgun (WGS) entry which is preliminary data.</text>
</comment>
<gene>
    <name evidence="2" type="ORF">FHS18_001425</name>
</gene>
<feature type="region of interest" description="Disordered" evidence="1">
    <location>
        <begin position="344"/>
        <end position="376"/>
    </location>
</feature>
<evidence type="ECO:0008006" key="4">
    <source>
        <dbReference type="Google" id="ProtNLM"/>
    </source>
</evidence>
<proteinExistence type="predicted"/>
<accession>A0A7W5AVC5</accession>
<feature type="compositionally biased region" description="Polar residues" evidence="1">
    <location>
        <begin position="203"/>
        <end position="218"/>
    </location>
</feature>
<dbReference type="RefSeq" id="WP_183598353.1">
    <property type="nucleotide sequence ID" value="NZ_JACHXK010000002.1"/>
</dbReference>
<reference evidence="2 3" key="1">
    <citation type="submission" date="2020-08" db="EMBL/GenBank/DDBJ databases">
        <title>Genomic Encyclopedia of Type Strains, Phase III (KMG-III): the genomes of soil and plant-associated and newly described type strains.</title>
        <authorList>
            <person name="Whitman W."/>
        </authorList>
    </citation>
    <scope>NUCLEOTIDE SEQUENCE [LARGE SCALE GENOMIC DNA]</scope>
    <source>
        <strain evidence="2 3">CECT 5862</strain>
    </source>
</reference>
<feature type="region of interest" description="Disordered" evidence="1">
    <location>
        <begin position="200"/>
        <end position="228"/>
    </location>
</feature>
<protein>
    <recommendedName>
        <fullName evidence="4">Flagellar hook-length control protein FliK</fullName>
    </recommendedName>
</protein>
<dbReference type="EMBL" id="JACHXK010000002">
    <property type="protein sequence ID" value="MBB3109373.1"/>
    <property type="molecule type" value="Genomic_DNA"/>
</dbReference>
<evidence type="ECO:0000256" key="1">
    <source>
        <dbReference type="SAM" id="MobiDB-lite"/>
    </source>
</evidence>
<feature type="region of interest" description="Disordered" evidence="1">
    <location>
        <begin position="280"/>
        <end position="317"/>
    </location>
</feature>